<dbReference type="PROSITE" id="PS50975">
    <property type="entry name" value="ATP_GRASP"/>
    <property type="match status" value="1"/>
</dbReference>
<evidence type="ECO:0000256" key="2">
    <source>
        <dbReference type="ARBA" id="ARBA00022741"/>
    </source>
</evidence>
<feature type="domain" description="ATP-grasp" evidence="5">
    <location>
        <begin position="116"/>
        <end position="334"/>
    </location>
</feature>
<dbReference type="InterPro" id="IPR011761">
    <property type="entry name" value="ATP-grasp"/>
</dbReference>
<gene>
    <name evidence="6" type="ORF">AX018_10015</name>
</gene>
<accession>A0A328ZKM3</accession>
<dbReference type="EMBL" id="QLTA01000001">
    <property type="protein sequence ID" value="RAR86419.1"/>
    <property type="molecule type" value="Genomic_DNA"/>
</dbReference>
<protein>
    <submittedName>
        <fullName evidence="6">Biotin carboxylase</fullName>
    </submittedName>
</protein>
<dbReference type="OrthoDB" id="9134168at2"/>
<evidence type="ECO:0000256" key="3">
    <source>
        <dbReference type="ARBA" id="ARBA00022840"/>
    </source>
</evidence>
<evidence type="ECO:0000256" key="1">
    <source>
        <dbReference type="ARBA" id="ARBA00022598"/>
    </source>
</evidence>
<comment type="caution">
    <text evidence="6">The sequence shown here is derived from an EMBL/GenBank/DDBJ whole genome shotgun (WGS) entry which is preliminary data.</text>
</comment>
<dbReference type="SUPFAM" id="SSF56059">
    <property type="entry name" value="Glutathione synthetase ATP-binding domain-like"/>
    <property type="match status" value="1"/>
</dbReference>
<name>A0A328ZKM3_9BURK</name>
<evidence type="ECO:0000256" key="4">
    <source>
        <dbReference type="PROSITE-ProRule" id="PRU00409"/>
    </source>
</evidence>
<dbReference type="Pfam" id="PF13535">
    <property type="entry name" value="ATP-grasp_4"/>
    <property type="match status" value="1"/>
</dbReference>
<dbReference type="RefSeq" id="WP_111875210.1">
    <property type="nucleotide sequence ID" value="NZ_CBCSGC010000114.1"/>
</dbReference>
<dbReference type="AlphaFoldDB" id="A0A328ZKM3"/>
<keyword evidence="1" id="KW-0436">Ligase</keyword>
<dbReference type="InterPro" id="IPR052032">
    <property type="entry name" value="ATP-dep_AA_Ligase"/>
</dbReference>
<keyword evidence="3 4" id="KW-0067">ATP-binding</keyword>
<reference evidence="6 7" key="1">
    <citation type="submission" date="2018-06" db="EMBL/GenBank/DDBJ databases">
        <title>Genomic Encyclopedia of Archaeal and Bacterial Type Strains, Phase II (KMG-II): from individual species to whole genera.</title>
        <authorList>
            <person name="Goeker M."/>
        </authorList>
    </citation>
    <scope>NUCLEOTIDE SEQUENCE [LARGE SCALE GENOMIC DNA]</scope>
    <source>
        <strain evidence="6 7">CFPB 3232</strain>
    </source>
</reference>
<proteinExistence type="predicted"/>
<dbReference type="Proteomes" id="UP000248856">
    <property type="component" value="Unassembled WGS sequence"/>
</dbReference>
<dbReference type="GO" id="GO:0016874">
    <property type="term" value="F:ligase activity"/>
    <property type="evidence" value="ECO:0007669"/>
    <property type="project" value="UniProtKB-KW"/>
</dbReference>
<dbReference type="PANTHER" id="PTHR43585:SF2">
    <property type="entry name" value="ATP-GRASP ENZYME FSQD"/>
    <property type="match status" value="1"/>
</dbReference>
<dbReference type="Gene3D" id="3.30.470.20">
    <property type="entry name" value="ATP-grasp fold, B domain"/>
    <property type="match status" value="1"/>
</dbReference>
<evidence type="ECO:0000313" key="7">
    <source>
        <dbReference type="Proteomes" id="UP000248856"/>
    </source>
</evidence>
<sequence>MSKKILYVYAPAGPPLDYCFPKIAGRGEVYTCIVSPPSASNMEILRRHSREVHDFSDITPSQALQQVRTLAQRIQPDAIFTFSEFLLKSVAEMAADFGLRTVGPNIELGRNKVLMRECWQAAGIPQPAFLAIRNEQEIVRAAELRFPILVKLAYGAGSIGQQIVHGVEELPDAITRLIAATESARKAGKHEFSENEGFPQLIAEEIIQSTTESWYEEDGYGDYLSVEGLVRDGVYYPLAMTGRLRTIPPFTELGNLAPCVLNDDKKQKIVQLITRAIDALGFENCATHTELKLMADGQVSFLETAARMGGVAIAKELDEVFGLDYVDLFLSVILGEPAQIPAFEQNPPRCAAASVALIACDSRGTPWQSARSFAPERVNWPELLDGMANVDIQYAQSIVPGSPMAPYDISGGLMNYAGQAFLTSPTPAALKRAAYRLLDGLEQRLPSHS</sequence>
<keyword evidence="2 4" id="KW-0547">Nucleotide-binding</keyword>
<dbReference type="SMR" id="A0A328ZKM3"/>
<evidence type="ECO:0000313" key="6">
    <source>
        <dbReference type="EMBL" id="RAR86419.1"/>
    </source>
</evidence>
<organism evidence="6 7">
    <name type="scientific">Paracidovorax anthurii</name>
    <dbReference type="NCBI Taxonomy" id="78229"/>
    <lineage>
        <taxon>Bacteria</taxon>
        <taxon>Pseudomonadati</taxon>
        <taxon>Pseudomonadota</taxon>
        <taxon>Betaproteobacteria</taxon>
        <taxon>Burkholderiales</taxon>
        <taxon>Comamonadaceae</taxon>
        <taxon>Paracidovorax</taxon>
    </lineage>
</organism>
<dbReference type="PANTHER" id="PTHR43585">
    <property type="entry name" value="FUMIPYRROLE BIOSYNTHESIS PROTEIN C"/>
    <property type="match status" value="1"/>
</dbReference>
<keyword evidence="7" id="KW-1185">Reference proteome</keyword>
<evidence type="ECO:0000259" key="5">
    <source>
        <dbReference type="PROSITE" id="PS50975"/>
    </source>
</evidence>
<dbReference type="GO" id="GO:0046872">
    <property type="term" value="F:metal ion binding"/>
    <property type="evidence" value="ECO:0007669"/>
    <property type="project" value="InterPro"/>
</dbReference>
<dbReference type="GO" id="GO:0005524">
    <property type="term" value="F:ATP binding"/>
    <property type="evidence" value="ECO:0007669"/>
    <property type="project" value="UniProtKB-UniRule"/>
</dbReference>